<sequence length="393" mass="42536">MAEGSRYSSYYIKEQTSGVTPSSGTLKVFRATKSGLDIKVATLQSEEIRDDAEVADFRLGARHVEGTATGELSYETFDDLLGGALRGTFAGEALTASIERQSFTFIDYNADIPDFPYTIYRGCEVNSLAITVSAEAITSVEFGIVGRTMEQAATLPSGLSKGTRTTTSPMDGFSGKLTMGDVSVDVITEMAINIENGIEPRFVVGSKFSIKPSSKRRQISGTLTAYYEDNKLRSKFLNEQESDLTIDILDGTTGAGYRFSMPRIKITEAPRPIDGEGDIMLNMSYTGLLDQDEGYSIRITKLPPMSFTTDLTGNKTITKGQTLTLSVVVKGGEEPYTYVWKKGGVVIPEAKQATYTKSNAQEADAGQYVCEVTDSHGRTIPSTPCLVAVNPGE</sequence>
<dbReference type="EMBL" id="KP719134">
    <property type="protein sequence ID" value="AKA61053.1"/>
    <property type="molecule type" value="Genomic_DNA"/>
</dbReference>
<dbReference type="Proteomes" id="UP000033025">
    <property type="component" value="Segment"/>
</dbReference>
<dbReference type="Pfam" id="PF13927">
    <property type="entry name" value="Ig_3"/>
    <property type="match status" value="1"/>
</dbReference>
<dbReference type="GeneID" id="26645468"/>
<feature type="domain" description="Ig-like" evidence="1">
    <location>
        <begin position="303"/>
        <end position="381"/>
    </location>
</feature>
<accession>A0A0E3JSU7</accession>
<dbReference type="RefSeq" id="YP_009219293.1">
    <property type="nucleotide sequence ID" value="NC_029021.1"/>
</dbReference>
<dbReference type="SMART" id="SM00409">
    <property type="entry name" value="IG"/>
    <property type="match status" value="1"/>
</dbReference>
<organism evidence="2 3">
    <name type="scientific">Enterobacteria phage JenK1</name>
    <dbReference type="NCBI Taxonomy" id="1610836"/>
    <lineage>
        <taxon>Viruses</taxon>
        <taxon>Duplodnaviria</taxon>
        <taxon>Heunggongvirae</taxon>
        <taxon>Uroviricota</taxon>
        <taxon>Caudoviricetes</taxon>
        <taxon>Queuovirinae</taxon>
        <taxon>Nonagvirus</taxon>
        <taxon>Nonagvirus JenK1</taxon>
    </lineage>
</organism>
<reference evidence="2 3" key="1">
    <citation type="journal article" date="2015" name="Genome Announc.">
        <title>Complete Genome Sequences of Four Novel Escherichia coli Bacteriophages Belonging to New Phage Groups.</title>
        <authorList>
            <person name="Carstens A.B."/>
            <person name="Kot W."/>
            <person name="Hansen L.H."/>
        </authorList>
    </citation>
    <scope>NUCLEOTIDE SEQUENCE [LARGE SCALE GENOMIC DNA]</scope>
</reference>
<name>A0A0E3JSU7_9CAUD</name>
<dbReference type="InterPro" id="IPR036179">
    <property type="entry name" value="Ig-like_dom_sf"/>
</dbReference>
<dbReference type="KEGG" id="vg:26645468"/>
<dbReference type="PROSITE" id="PS50835">
    <property type="entry name" value="IG_LIKE"/>
    <property type="match status" value="1"/>
</dbReference>
<dbReference type="Gene3D" id="2.60.40.10">
    <property type="entry name" value="Immunoglobulins"/>
    <property type="match status" value="1"/>
</dbReference>
<keyword evidence="3" id="KW-1185">Reference proteome</keyword>
<evidence type="ECO:0000313" key="2">
    <source>
        <dbReference type="EMBL" id="AKA61053.1"/>
    </source>
</evidence>
<proteinExistence type="predicted"/>
<dbReference type="InterPro" id="IPR007110">
    <property type="entry name" value="Ig-like_dom"/>
</dbReference>
<evidence type="ECO:0000259" key="1">
    <source>
        <dbReference type="PROSITE" id="PS50835"/>
    </source>
</evidence>
<reference evidence="3" key="2">
    <citation type="submission" date="2015-01" db="EMBL/GenBank/DDBJ databases">
        <title>Complete sequence of three novel 9g-like phages.</title>
        <authorList>
            <person name="Carstens A.B."/>
            <person name="Hansen L.H."/>
            <person name="Kot W."/>
        </authorList>
    </citation>
    <scope>NUCLEOTIDE SEQUENCE [LARGE SCALE GENOMIC DNA]</scope>
</reference>
<dbReference type="SUPFAM" id="SSF48726">
    <property type="entry name" value="Immunoglobulin"/>
    <property type="match status" value="1"/>
</dbReference>
<dbReference type="OrthoDB" id="2939at10239"/>
<dbReference type="InterPro" id="IPR044000">
    <property type="entry name" value="Phage_tube_2"/>
</dbReference>
<evidence type="ECO:0000313" key="3">
    <source>
        <dbReference type="Proteomes" id="UP000033025"/>
    </source>
</evidence>
<dbReference type="InterPro" id="IPR013783">
    <property type="entry name" value="Ig-like_fold"/>
</dbReference>
<protein>
    <submittedName>
        <fullName evidence="2">Putative phage tail subunit</fullName>
    </submittedName>
</protein>
<dbReference type="InterPro" id="IPR003599">
    <property type="entry name" value="Ig_sub"/>
</dbReference>
<dbReference type="Pfam" id="PF18906">
    <property type="entry name" value="Phage_tube_2"/>
    <property type="match status" value="1"/>
</dbReference>